<reference evidence="9" key="1">
    <citation type="submission" date="2014-12" db="EMBL/GenBank/DDBJ databases">
        <title>Complete genome sequence of a multi-drug resistant Klebsiella pneumoniae.</title>
        <authorList>
            <person name="Hua X."/>
            <person name="Chen Q."/>
            <person name="Li X."/>
            <person name="Feng Y."/>
            <person name="Ruan Z."/>
            <person name="Yu Y."/>
        </authorList>
    </citation>
    <scope>NUCLEOTIDE SEQUENCE [LARGE SCALE GENOMIC DNA]</scope>
    <source>
        <strain evidence="9">5.12</strain>
    </source>
</reference>
<evidence type="ECO:0000259" key="6">
    <source>
        <dbReference type="Pfam" id="PF00593"/>
    </source>
</evidence>
<keyword evidence="3" id="KW-0998">Cell outer membrane</keyword>
<dbReference type="AlphaFoldDB" id="A0A6M4MCF3"/>
<dbReference type="PANTHER" id="PTHR40980:SF3">
    <property type="entry name" value="TONB-DEPENDENT RECEPTOR-LIKE BETA-BARREL DOMAIN-CONTAINING PROTEIN"/>
    <property type="match status" value="1"/>
</dbReference>
<dbReference type="NCBIfam" id="TIGR01782">
    <property type="entry name" value="TonB-Xanth-Caul"/>
    <property type="match status" value="1"/>
</dbReference>
<evidence type="ECO:0000259" key="7">
    <source>
        <dbReference type="Pfam" id="PF07715"/>
    </source>
</evidence>
<evidence type="ECO:0000256" key="4">
    <source>
        <dbReference type="RuleBase" id="RU003357"/>
    </source>
</evidence>
<comment type="similarity">
    <text evidence="4">Belongs to the TonB-dependent receptor family.</text>
</comment>
<dbReference type="Gene3D" id="2.170.130.10">
    <property type="entry name" value="TonB-dependent receptor, plug domain"/>
    <property type="match status" value="1"/>
</dbReference>
<sequence length="944" mass="102599">MTMITTPLIRNTLAVTIAAILSAPAQAQNEEAADQDIEVIAVTGIRKSLSEAIGIKKQSATIVDAISAEDVGKFPDINVAESLQRVTGVQINRSRGEGSSISIRGLPSDFVLVRMNNVTLPNALSDGDTSRSFNFSSLPSEFVSTLEVHKTPTASLEEGGLAGTVVIRTPRPFDYTERQLSLSVQGSKESNADKIGPRVTGFYSDVFGDGSFGITAGLSYMERNSGTQSFENFGYSTFSEQDGFTSGSQQFGAFTADGIADPQICNGTVESKSLCSGQDFNGNGVLDDSNVAIPYITFHNLYDEKRTRTSALLSAQWAATDNLEFTVDTFYTDYEVDSARAEFLAFPYLSLGPFYPDESEIQNIGGRDVLTTFRVDNVDTRAGNRIEARAGDTWSVTAGGQWIKDEWTVNGQINRSRSSQLTDNLNIVNSTLVDLLLQSEVGDAVTTTTYVNGTDEGVLNPENYRLVGINGAYDQKASEDLLDIKLDASRYTDWDYVTRVSGGVQYADREKIGQNAQLNMSVDQIESLYGEQPSVPLFEDVGMTGTSSAAFLLNPVSPLNGAFLEDYPGLIQERLAIDTRRMLSEFSKAQLIAAGSYRVDPTQSEDVSEKAMNAFVQADFESADGKMSGNVGVRFTRTEQISRGAGADLSKITLNPNGGLTTVEPLGIIDVENTYSEWLPSLNVRYSITDDVIARLGLSRTIARPRFTDISPVTQANVEAASITGGNPSLDPFKSNNLDLTLEYYYDDTDMVAMTLFYKDIVSLIRSGNESLTLPVRNALTGEIFTAQFIDRSPTNGEGAKVKGVELAFQNSFDSLPGILSNTGVNANYTLIDNSDPEAITAASKHNFNLGGYYEDEMFGARISYTWRDSFLSQLVAYGGVGAETQAYGTLDASFNYNISDAYTFVLEGVNLLDETAEVKFTDGLPYQVIDNGRRLFVGLRATF</sequence>
<dbReference type="Pfam" id="PF00593">
    <property type="entry name" value="TonB_dep_Rec_b-barrel"/>
    <property type="match status" value="1"/>
</dbReference>
<dbReference type="Pfam" id="PF07715">
    <property type="entry name" value="Plug"/>
    <property type="match status" value="1"/>
</dbReference>
<evidence type="ECO:0000256" key="3">
    <source>
        <dbReference type="ARBA" id="ARBA00023237"/>
    </source>
</evidence>
<dbReference type="EMBL" id="CP052766">
    <property type="protein sequence ID" value="QJR80717.1"/>
    <property type="molecule type" value="Genomic_DNA"/>
</dbReference>
<gene>
    <name evidence="8" type="ORF">CA267_007955</name>
</gene>
<dbReference type="Gene3D" id="2.40.170.20">
    <property type="entry name" value="TonB-dependent receptor, beta-barrel domain"/>
    <property type="match status" value="1"/>
</dbReference>
<dbReference type="InterPro" id="IPR010104">
    <property type="entry name" value="TonB_rcpt_bac"/>
</dbReference>
<comment type="subcellular location">
    <subcellularLocation>
        <location evidence="1 4">Cell outer membrane</location>
    </subcellularLocation>
</comment>
<dbReference type="KEGG" id="apel:CA267_007955"/>
<feature type="signal peptide" evidence="5">
    <location>
        <begin position="1"/>
        <end position="27"/>
    </location>
</feature>
<feature type="domain" description="TonB-dependent receptor-like beta-barrel" evidence="6">
    <location>
        <begin position="470"/>
        <end position="912"/>
    </location>
</feature>
<dbReference type="Proteomes" id="UP000219285">
    <property type="component" value="Chromosome"/>
</dbReference>
<accession>A0A6M4MCF3</accession>
<evidence type="ECO:0000313" key="8">
    <source>
        <dbReference type="EMBL" id="QJR80717.1"/>
    </source>
</evidence>
<keyword evidence="8" id="KW-0675">Receptor</keyword>
<dbReference type="OrthoDB" id="8727862at2"/>
<evidence type="ECO:0000313" key="9">
    <source>
        <dbReference type="Proteomes" id="UP000219285"/>
    </source>
</evidence>
<dbReference type="SUPFAM" id="SSF56935">
    <property type="entry name" value="Porins"/>
    <property type="match status" value="1"/>
</dbReference>
<dbReference type="RefSeq" id="WP_083638258.1">
    <property type="nucleotide sequence ID" value="NZ_CP052766.1"/>
</dbReference>
<feature type="domain" description="TonB-dependent receptor plug" evidence="7">
    <location>
        <begin position="57"/>
        <end position="163"/>
    </location>
</feature>
<evidence type="ECO:0000256" key="1">
    <source>
        <dbReference type="ARBA" id="ARBA00004442"/>
    </source>
</evidence>
<protein>
    <submittedName>
        <fullName evidence="8">TonB-dependent receptor</fullName>
    </submittedName>
</protein>
<evidence type="ECO:0000256" key="5">
    <source>
        <dbReference type="SAM" id="SignalP"/>
    </source>
</evidence>
<organism evidence="8 9">
    <name type="scientific">Alteromonas pelagimontana</name>
    <dbReference type="NCBI Taxonomy" id="1858656"/>
    <lineage>
        <taxon>Bacteria</taxon>
        <taxon>Pseudomonadati</taxon>
        <taxon>Pseudomonadota</taxon>
        <taxon>Gammaproteobacteria</taxon>
        <taxon>Alteromonadales</taxon>
        <taxon>Alteromonadaceae</taxon>
        <taxon>Alteromonas/Salinimonas group</taxon>
        <taxon>Alteromonas</taxon>
    </lineage>
</organism>
<keyword evidence="2 4" id="KW-0472">Membrane</keyword>
<dbReference type="InterPro" id="IPR036942">
    <property type="entry name" value="Beta-barrel_TonB_sf"/>
</dbReference>
<proteinExistence type="inferred from homology"/>
<keyword evidence="9" id="KW-1185">Reference proteome</keyword>
<evidence type="ECO:0000256" key="2">
    <source>
        <dbReference type="ARBA" id="ARBA00023136"/>
    </source>
</evidence>
<dbReference type="GO" id="GO:0009279">
    <property type="term" value="C:cell outer membrane"/>
    <property type="evidence" value="ECO:0007669"/>
    <property type="project" value="UniProtKB-SubCell"/>
</dbReference>
<dbReference type="InterPro" id="IPR037066">
    <property type="entry name" value="Plug_dom_sf"/>
</dbReference>
<dbReference type="PANTHER" id="PTHR40980">
    <property type="entry name" value="PLUG DOMAIN-CONTAINING PROTEIN"/>
    <property type="match status" value="1"/>
</dbReference>
<feature type="chain" id="PRO_5028910645" evidence="5">
    <location>
        <begin position="28"/>
        <end position="944"/>
    </location>
</feature>
<keyword evidence="5" id="KW-0732">Signal</keyword>
<dbReference type="InterPro" id="IPR000531">
    <property type="entry name" value="Beta-barrel_TonB"/>
</dbReference>
<keyword evidence="4" id="KW-0798">TonB box</keyword>
<dbReference type="InterPro" id="IPR012910">
    <property type="entry name" value="Plug_dom"/>
</dbReference>
<reference evidence="8 9" key="2">
    <citation type="submission" date="2020-04" db="EMBL/GenBank/DDBJ databases">
        <title>Complete genome sequence of Alteromonas pelagimontana 5.12T.</title>
        <authorList>
            <person name="Sinha R.K."/>
            <person name="Krishnan K.P."/>
            <person name="Kurian J.P."/>
        </authorList>
    </citation>
    <scope>NUCLEOTIDE SEQUENCE [LARGE SCALE GENOMIC DNA]</scope>
    <source>
        <strain evidence="8 9">5.12</strain>
    </source>
</reference>
<name>A0A6M4MCF3_9ALTE</name>
<dbReference type="CDD" id="cd01347">
    <property type="entry name" value="ligand_gated_channel"/>
    <property type="match status" value="1"/>
</dbReference>